<dbReference type="OrthoDB" id="8371471at2"/>
<sequence>MLLPPPIMMKLAREFLGLSQEMVEAHSGISRSSIQRVERGVAGMLNSAAELKKFYVKNGIVFLPPENGRGWGIVNNNAVEDDSPLNHLPSVELQKHSTPKVK</sequence>
<evidence type="ECO:0000313" key="2">
    <source>
        <dbReference type="EMBL" id="OAP38767.1"/>
    </source>
</evidence>
<evidence type="ECO:0000313" key="3">
    <source>
        <dbReference type="Proteomes" id="UP000078507"/>
    </source>
</evidence>
<dbReference type="InterPro" id="IPR010982">
    <property type="entry name" value="Lambda_DNA-bd_dom_sf"/>
</dbReference>
<keyword evidence="2" id="KW-0238">DNA-binding</keyword>
<dbReference type="Proteomes" id="UP000078507">
    <property type="component" value="Unassembled WGS sequence"/>
</dbReference>
<dbReference type="GO" id="GO:0003677">
    <property type="term" value="F:DNA binding"/>
    <property type="evidence" value="ECO:0007669"/>
    <property type="project" value="UniProtKB-KW"/>
</dbReference>
<dbReference type="InterPro" id="IPR001387">
    <property type="entry name" value="Cro/C1-type_HTH"/>
</dbReference>
<name>A0A178XU84_SINSA</name>
<protein>
    <submittedName>
        <fullName evidence="2">DNA-binding protein</fullName>
    </submittedName>
</protein>
<accession>A0A178XU84</accession>
<keyword evidence="3" id="KW-1185">Reference proteome</keyword>
<comment type="caution">
    <text evidence="2">The sequence shown here is derived from an EMBL/GenBank/DDBJ whole genome shotgun (WGS) entry which is preliminary data.</text>
</comment>
<reference evidence="2 3" key="1">
    <citation type="submission" date="2015-11" db="EMBL/GenBank/DDBJ databases">
        <title>Ensifer anhuiense sp. nov., an effective nitrogen fixation bacterium with Glycine soja.</title>
        <authorList>
            <person name="Yan H."/>
            <person name="Chen W."/>
        </authorList>
    </citation>
    <scope>NUCLEOTIDE SEQUENCE [LARGE SCALE GENOMIC DNA]</scope>
    <source>
        <strain evidence="2 3">LMG 7837</strain>
    </source>
</reference>
<dbReference type="AlphaFoldDB" id="A0A178XU84"/>
<dbReference type="STRING" id="36856.ATB98_05250"/>
<gene>
    <name evidence="2" type="ORF">ATB98_05250</name>
</gene>
<proteinExistence type="predicted"/>
<dbReference type="SUPFAM" id="SSF47413">
    <property type="entry name" value="lambda repressor-like DNA-binding domains"/>
    <property type="match status" value="1"/>
</dbReference>
<evidence type="ECO:0000259" key="1">
    <source>
        <dbReference type="PROSITE" id="PS50943"/>
    </source>
</evidence>
<dbReference type="PROSITE" id="PS50943">
    <property type="entry name" value="HTH_CROC1"/>
    <property type="match status" value="1"/>
</dbReference>
<dbReference type="RefSeq" id="WP_066878170.1">
    <property type="nucleotide sequence ID" value="NZ_WITB01000138.1"/>
</dbReference>
<dbReference type="EMBL" id="LNQB01000093">
    <property type="protein sequence ID" value="OAP38767.1"/>
    <property type="molecule type" value="Genomic_DNA"/>
</dbReference>
<dbReference type="CDD" id="cd00093">
    <property type="entry name" value="HTH_XRE"/>
    <property type="match status" value="1"/>
</dbReference>
<organism evidence="2 3">
    <name type="scientific">Sinorhizobium saheli</name>
    <dbReference type="NCBI Taxonomy" id="36856"/>
    <lineage>
        <taxon>Bacteria</taxon>
        <taxon>Pseudomonadati</taxon>
        <taxon>Pseudomonadota</taxon>
        <taxon>Alphaproteobacteria</taxon>
        <taxon>Hyphomicrobiales</taxon>
        <taxon>Rhizobiaceae</taxon>
        <taxon>Sinorhizobium/Ensifer group</taxon>
        <taxon>Sinorhizobium</taxon>
    </lineage>
</organism>
<dbReference type="Gene3D" id="1.10.260.40">
    <property type="entry name" value="lambda repressor-like DNA-binding domains"/>
    <property type="match status" value="1"/>
</dbReference>
<dbReference type="Pfam" id="PF01381">
    <property type="entry name" value="HTH_3"/>
    <property type="match status" value="1"/>
</dbReference>
<feature type="domain" description="HTH cro/C1-type" evidence="1">
    <location>
        <begin position="9"/>
        <end position="40"/>
    </location>
</feature>